<feature type="transmembrane region" description="Helical" evidence="1">
    <location>
        <begin position="51"/>
        <end position="72"/>
    </location>
</feature>
<feature type="transmembrane region" description="Helical" evidence="1">
    <location>
        <begin position="92"/>
        <end position="111"/>
    </location>
</feature>
<dbReference type="OrthoDB" id="4749694at2759"/>
<proteinExistence type="predicted"/>
<keyword evidence="1" id="KW-0472">Membrane</keyword>
<feature type="transmembrane region" description="Helical" evidence="1">
    <location>
        <begin position="23"/>
        <end position="45"/>
    </location>
</feature>
<name>A0A1L9PJE3_ASPVE</name>
<dbReference type="Proteomes" id="UP000184073">
    <property type="component" value="Unassembled WGS sequence"/>
</dbReference>
<dbReference type="EMBL" id="KV878128">
    <property type="protein sequence ID" value="OJJ01632.1"/>
    <property type="molecule type" value="Genomic_DNA"/>
</dbReference>
<keyword evidence="1" id="KW-0812">Transmembrane</keyword>
<keyword evidence="1" id="KW-1133">Transmembrane helix</keyword>
<dbReference type="VEuPathDB" id="FungiDB:ASPVEDRAFT_52545"/>
<accession>A0A1L9PJE3</accession>
<sequence>MTPQTVAPNKPGNPVAHYHERRFALGFGTWLSGILVLGLAAAIVAKARPSPLRFAASYNVAAATLQFILIFFGSSKPASETDPRPPQRATAALVVSTLIWAAAFPVMFVFASDDEAFQVLDLKKRGVLDLGLSVVSGLENITLACGAFGVSAFLCVLVQWYYTIRLYQGGFEREHVRAAYHD</sequence>
<gene>
    <name evidence="2" type="ORF">ASPVEDRAFT_52545</name>
</gene>
<reference evidence="3" key="1">
    <citation type="journal article" date="2017" name="Genome Biol.">
        <title>Comparative genomics reveals high biological diversity and specific adaptations in the industrially and medically important fungal genus Aspergillus.</title>
        <authorList>
            <person name="de Vries R.P."/>
            <person name="Riley R."/>
            <person name="Wiebenga A."/>
            <person name="Aguilar-Osorio G."/>
            <person name="Amillis S."/>
            <person name="Uchima C.A."/>
            <person name="Anderluh G."/>
            <person name="Asadollahi M."/>
            <person name="Askin M."/>
            <person name="Barry K."/>
            <person name="Battaglia E."/>
            <person name="Bayram O."/>
            <person name="Benocci T."/>
            <person name="Braus-Stromeyer S.A."/>
            <person name="Caldana C."/>
            <person name="Canovas D."/>
            <person name="Cerqueira G.C."/>
            <person name="Chen F."/>
            <person name="Chen W."/>
            <person name="Choi C."/>
            <person name="Clum A."/>
            <person name="Dos Santos R.A."/>
            <person name="Damasio A.R."/>
            <person name="Diallinas G."/>
            <person name="Emri T."/>
            <person name="Fekete E."/>
            <person name="Flipphi M."/>
            <person name="Freyberg S."/>
            <person name="Gallo A."/>
            <person name="Gournas C."/>
            <person name="Habgood R."/>
            <person name="Hainaut M."/>
            <person name="Harispe M.L."/>
            <person name="Henrissat B."/>
            <person name="Hilden K.S."/>
            <person name="Hope R."/>
            <person name="Hossain A."/>
            <person name="Karabika E."/>
            <person name="Karaffa L."/>
            <person name="Karanyi Z."/>
            <person name="Krasevec N."/>
            <person name="Kuo A."/>
            <person name="Kusch H."/>
            <person name="LaButti K."/>
            <person name="Lagendijk E.L."/>
            <person name="Lapidus A."/>
            <person name="Levasseur A."/>
            <person name="Lindquist E."/>
            <person name="Lipzen A."/>
            <person name="Logrieco A.F."/>
            <person name="MacCabe A."/>
            <person name="Maekelae M.R."/>
            <person name="Malavazi I."/>
            <person name="Melin P."/>
            <person name="Meyer V."/>
            <person name="Mielnichuk N."/>
            <person name="Miskei M."/>
            <person name="Molnar A.P."/>
            <person name="Mule G."/>
            <person name="Ngan C.Y."/>
            <person name="Orejas M."/>
            <person name="Orosz E."/>
            <person name="Ouedraogo J.P."/>
            <person name="Overkamp K.M."/>
            <person name="Park H.-S."/>
            <person name="Perrone G."/>
            <person name="Piumi F."/>
            <person name="Punt P.J."/>
            <person name="Ram A.F."/>
            <person name="Ramon A."/>
            <person name="Rauscher S."/>
            <person name="Record E."/>
            <person name="Riano-Pachon D.M."/>
            <person name="Robert V."/>
            <person name="Roehrig J."/>
            <person name="Ruller R."/>
            <person name="Salamov A."/>
            <person name="Salih N.S."/>
            <person name="Samson R.A."/>
            <person name="Sandor E."/>
            <person name="Sanguinetti M."/>
            <person name="Schuetze T."/>
            <person name="Sepcic K."/>
            <person name="Shelest E."/>
            <person name="Sherlock G."/>
            <person name="Sophianopoulou V."/>
            <person name="Squina F.M."/>
            <person name="Sun H."/>
            <person name="Susca A."/>
            <person name="Todd R.B."/>
            <person name="Tsang A."/>
            <person name="Unkles S.E."/>
            <person name="van de Wiele N."/>
            <person name="van Rossen-Uffink D."/>
            <person name="Oliveira J.V."/>
            <person name="Vesth T.C."/>
            <person name="Visser J."/>
            <person name="Yu J.-H."/>
            <person name="Zhou M."/>
            <person name="Andersen M.R."/>
            <person name="Archer D.B."/>
            <person name="Baker S.E."/>
            <person name="Benoit I."/>
            <person name="Brakhage A.A."/>
            <person name="Braus G.H."/>
            <person name="Fischer R."/>
            <person name="Frisvad J.C."/>
            <person name="Goldman G.H."/>
            <person name="Houbraken J."/>
            <person name="Oakley B."/>
            <person name="Pocsi I."/>
            <person name="Scazzocchio C."/>
            <person name="Seiboth B."/>
            <person name="vanKuyk P.A."/>
            <person name="Wortman J."/>
            <person name="Dyer P.S."/>
            <person name="Grigoriev I.V."/>
        </authorList>
    </citation>
    <scope>NUCLEOTIDE SEQUENCE [LARGE SCALE GENOMIC DNA]</scope>
    <source>
        <strain evidence="3">CBS 583.65</strain>
    </source>
</reference>
<evidence type="ECO:0000313" key="2">
    <source>
        <dbReference type="EMBL" id="OJJ01632.1"/>
    </source>
</evidence>
<protein>
    <recommendedName>
        <fullName evidence="4">MARVEL domain-containing protein</fullName>
    </recommendedName>
</protein>
<dbReference type="AlphaFoldDB" id="A0A1L9PJE3"/>
<evidence type="ECO:0000256" key="1">
    <source>
        <dbReference type="SAM" id="Phobius"/>
    </source>
</evidence>
<organism evidence="2 3">
    <name type="scientific">Aspergillus versicolor CBS 583.65</name>
    <dbReference type="NCBI Taxonomy" id="1036611"/>
    <lineage>
        <taxon>Eukaryota</taxon>
        <taxon>Fungi</taxon>
        <taxon>Dikarya</taxon>
        <taxon>Ascomycota</taxon>
        <taxon>Pezizomycotina</taxon>
        <taxon>Eurotiomycetes</taxon>
        <taxon>Eurotiomycetidae</taxon>
        <taxon>Eurotiales</taxon>
        <taxon>Aspergillaceae</taxon>
        <taxon>Aspergillus</taxon>
        <taxon>Aspergillus subgen. Nidulantes</taxon>
    </lineage>
</organism>
<evidence type="ECO:0008006" key="4">
    <source>
        <dbReference type="Google" id="ProtNLM"/>
    </source>
</evidence>
<keyword evidence="3" id="KW-1185">Reference proteome</keyword>
<evidence type="ECO:0000313" key="3">
    <source>
        <dbReference type="Proteomes" id="UP000184073"/>
    </source>
</evidence>
<dbReference type="GeneID" id="63730164"/>
<dbReference type="RefSeq" id="XP_040667394.1">
    <property type="nucleotide sequence ID" value="XM_040814653.1"/>
</dbReference>
<feature type="transmembrane region" description="Helical" evidence="1">
    <location>
        <begin position="141"/>
        <end position="162"/>
    </location>
</feature>